<keyword evidence="3" id="KW-1185">Reference proteome</keyword>
<dbReference type="Proteomes" id="UP000319040">
    <property type="component" value="Unassembled WGS sequence"/>
</dbReference>
<gene>
    <name evidence="2" type="ORF">SAMN06265379_103253</name>
</gene>
<protein>
    <recommendedName>
        <fullName evidence="4">Dolichyl-phosphate-mannose-protein mannosyltransferase</fullName>
    </recommendedName>
</protein>
<evidence type="ECO:0000313" key="3">
    <source>
        <dbReference type="Proteomes" id="UP000319040"/>
    </source>
</evidence>
<dbReference type="AlphaFoldDB" id="A0A521CL10"/>
<reference evidence="2 3" key="1">
    <citation type="submission" date="2017-05" db="EMBL/GenBank/DDBJ databases">
        <authorList>
            <person name="Varghese N."/>
            <person name="Submissions S."/>
        </authorList>
    </citation>
    <scope>NUCLEOTIDE SEQUENCE [LARGE SCALE GENOMIC DNA]</scope>
    <source>
        <strain evidence="2 3">DSM 27040</strain>
    </source>
</reference>
<keyword evidence="1" id="KW-0812">Transmembrane</keyword>
<feature type="transmembrane region" description="Helical" evidence="1">
    <location>
        <begin position="282"/>
        <end position="298"/>
    </location>
</feature>
<sequence>MLLKIIHNNKIGAYAFMLLLMLLFWLKPLLLGYDLNIASFDDAMPLWKLFSFVLTAPWLGFLFSFLSAIVVTLSITRFNSKYGLLGKQSALPGIVFVLLIGGISFTLQFNPFWLITVFFVVSLDYLFTAHNHRKVMRTCFLAALWVSVASLFSYKVVLLFPLLLIWIIIMRLLNFKSFLAMLIGLVLPWLFLLGTELIWGGLPDFFSHISFSWGKITETYQHTTFNLIYLVAIAFIFIISILSVISAYGTKKIFTRKQYLVFIYSTLYLSGVLLFTGIHLEIFILLAVPSSIVIAHLINKIRSIWWQNILVAYLFLLAIAGQIMM</sequence>
<feature type="transmembrane region" description="Helical" evidence="1">
    <location>
        <begin position="227"/>
        <end position="247"/>
    </location>
</feature>
<dbReference type="EMBL" id="FXTB01000003">
    <property type="protein sequence ID" value="SMO60118.1"/>
    <property type="molecule type" value="Genomic_DNA"/>
</dbReference>
<keyword evidence="1" id="KW-1133">Transmembrane helix</keyword>
<evidence type="ECO:0000313" key="2">
    <source>
        <dbReference type="EMBL" id="SMO60118.1"/>
    </source>
</evidence>
<keyword evidence="1" id="KW-0472">Membrane</keyword>
<accession>A0A521CL10</accession>
<evidence type="ECO:0000256" key="1">
    <source>
        <dbReference type="SAM" id="Phobius"/>
    </source>
</evidence>
<feature type="transmembrane region" description="Helical" evidence="1">
    <location>
        <begin position="12"/>
        <end position="30"/>
    </location>
</feature>
<evidence type="ECO:0008006" key="4">
    <source>
        <dbReference type="Google" id="ProtNLM"/>
    </source>
</evidence>
<name>A0A521CL10_SACCC</name>
<feature type="transmembrane region" description="Helical" evidence="1">
    <location>
        <begin position="259"/>
        <end position="276"/>
    </location>
</feature>
<dbReference type="InterPro" id="IPR045625">
    <property type="entry name" value="DUF6427"/>
</dbReference>
<feature type="transmembrane region" description="Helical" evidence="1">
    <location>
        <begin position="305"/>
        <end position="324"/>
    </location>
</feature>
<feature type="transmembrane region" description="Helical" evidence="1">
    <location>
        <begin position="50"/>
        <end position="73"/>
    </location>
</feature>
<feature type="transmembrane region" description="Helical" evidence="1">
    <location>
        <begin position="182"/>
        <end position="202"/>
    </location>
</feature>
<dbReference type="RefSeq" id="WP_142532953.1">
    <property type="nucleotide sequence ID" value="NZ_FXTB01000003.1"/>
</dbReference>
<dbReference type="Pfam" id="PF19992">
    <property type="entry name" value="DUF6427"/>
    <property type="match status" value="1"/>
</dbReference>
<dbReference type="OrthoDB" id="1118162at2"/>
<proteinExistence type="predicted"/>
<feature type="transmembrane region" description="Helical" evidence="1">
    <location>
        <begin position="158"/>
        <end position="175"/>
    </location>
</feature>
<organism evidence="2 3">
    <name type="scientific">Saccharicrinis carchari</name>
    <dbReference type="NCBI Taxonomy" id="1168039"/>
    <lineage>
        <taxon>Bacteria</taxon>
        <taxon>Pseudomonadati</taxon>
        <taxon>Bacteroidota</taxon>
        <taxon>Bacteroidia</taxon>
        <taxon>Marinilabiliales</taxon>
        <taxon>Marinilabiliaceae</taxon>
        <taxon>Saccharicrinis</taxon>
    </lineage>
</organism>